<dbReference type="GO" id="GO:0050664">
    <property type="term" value="F:oxidoreductase activity, acting on NAD(P)H, oxygen as acceptor"/>
    <property type="evidence" value="ECO:0000318"/>
    <property type="project" value="GO_Central"/>
</dbReference>
<dbReference type="Pfam" id="PF05368">
    <property type="entry name" value="NmrA"/>
    <property type="match status" value="1"/>
</dbReference>
<evidence type="ECO:0000259" key="3">
    <source>
        <dbReference type="Pfam" id="PF05368"/>
    </source>
</evidence>
<reference evidence="5" key="2">
    <citation type="submission" date="2025-08" db="UniProtKB">
        <authorList>
            <consortium name="RefSeq"/>
        </authorList>
    </citation>
    <scope>IDENTIFICATION</scope>
    <source>
        <tissue evidence="5">Leaf</tissue>
    </source>
</reference>
<evidence type="ECO:0000256" key="1">
    <source>
        <dbReference type="ARBA" id="ARBA00022857"/>
    </source>
</evidence>
<organism evidence="4 5">
    <name type="scientific">Spinacia oleracea</name>
    <name type="common">Spinach</name>
    <dbReference type="NCBI Taxonomy" id="3562"/>
    <lineage>
        <taxon>Eukaryota</taxon>
        <taxon>Viridiplantae</taxon>
        <taxon>Streptophyta</taxon>
        <taxon>Embryophyta</taxon>
        <taxon>Tracheophyta</taxon>
        <taxon>Spermatophyta</taxon>
        <taxon>Magnoliopsida</taxon>
        <taxon>eudicotyledons</taxon>
        <taxon>Gunneridae</taxon>
        <taxon>Pentapetalae</taxon>
        <taxon>Caryophyllales</taxon>
        <taxon>Chenopodiaceae</taxon>
        <taxon>Chenopodioideae</taxon>
        <taxon>Anserineae</taxon>
        <taxon>Spinacia</taxon>
    </lineage>
</organism>
<evidence type="ECO:0000313" key="5">
    <source>
        <dbReference type="RefSeq" id="XP_021849861.1"/>
    </source>
</evidence>
<dbReference type="GeneID" id="110789492"/>
<name>A0A9R0IIC0_SPIOL</name>
<dbReference type="InterPro" id="IPR050608">
    <property type="entry name" value="NmrA-type/Isoflavone_red_sf"/>
</dbReference>
<feature type="domain" description="NmrA-like" evidence="3">
    <location>
        <begin position="18"/>
        <end position="309"/>
    </location>
</feature>
<evidence type="ECO:0000256" key="2">
    <source>
        <dbReference type="ARBA" id="ARBA00023002"/>
    </source>
</evidence>
<dbReference type="OrthoDB" id="419598at2759"/>
<dbReference type="PANTHER" id="PTHR43349">
    <property type="entry name" value="PINORESINOL REDUCTASE-RELATED"/>
    <property type="match status" value="1"/>
</dbReference>
<dbReference type="KEGG" id="soe:110789492"/>
<dbReference type="Gene3D" id="3.90.25.10">
    <property type="entry name" value="UDP-galactose 4-epimerase, domain 1"/>
    <property type="match status" value="1"/>
</dbReference>
<gene>
    <name evidence="5" type="primary">LOC110789492</name>
</gene>
<dbReference type="AlphaFoldDB" id="A0A9R0IIC0"/>
<dbReference type="Gene3D" id="3.40.50.720">
    <property type="entry name" value="NAD(P)-binding Rossmann-like Domain"/>
    <property type="match status" value="1"/>
</dbReference>
<dbReference type="PANTHER" id="PTHR43349:SF89">
    <property type="entry name" value="LEUCANTHOCYANIDIN REDUCTASE"/>
    <property type="match status" value="1"/>
</dbReference>
<dbReference type="RefSeq" id="XP_021849861.1">
    <property type="nucleotide sequence ID" value="XM_021994169.2"/>
</dbReference>
<sequence length="357" mass="39133">MTAFTGPVLADGAMGGRTLIIGSTGFIGRFIAEACLDSGCPTYLLVRSGSSAFTTKAQTIHSLQNKGATIIIGTITDEKLMEKILEEHKIEVVISAVGGKSILDQLQLITAIKSVGTVKRFLPSEFGHDIERAYPVEPGLRMYNEKRQVRRAIEEVGIPYTYICCNSIAAWPYHDNTHPADVLPPLDLFHIYGDGNVKAYFVAGTDIGRLTMKVINDNRTINKAVHFRPPNNLLSINELASLWEKKINRNLPRVTITEDDLLNAANEMRIPESIVAAFTHDIFIQGCQINFALDRPTDVEATSLYPDTPFRSIDDCFDDFVSGILDGRVMSEKPATGSADGIKLPVSEAYAITLSVA</sequence>
<keyword evidence="1" id="KW-0521">NADP</keyword>
<dbReference type="GO" id="GO:0009807">
    <property type="term" value="P:lignan biosynthetic process"/>
    <property type="evidence" value="ECO:0000318"/>
    <property type="project" value="GO_Central"/>
</dbReference>
<proteinExistence type="predicted"/>
<dbReference type="InterPro" id="IPR045312">
    <property type="entry name" value="PCBER-like"/>
</dbReference>
<dbReference type="SUPFAM" id="SSF51735">
    <property type="entry name" value="NAD(P)-binding Rossmann-fold domains"/>
    <property type="match status" value="1"/>
</dbReference>
<dbReference type="InterPro" id="IPR036291">
    <property type="entry name" value="NAD(P)-bd_dom_sf"/>
</dbReference>
<dbReference type="Proteomes" id="UP000813463">
    <property type="component" value="Chromosome 5"/>
</dbReference>
<dbReference type="CDD" id="cd05259">
    <property type="entry name" value="PCBER_SDR_a"/>
    <property type="match status" value="1"/>
</dbReference>
<keyword evidence="2" id="KW-0560">Oxidoreductase</keyword>
<keyword evidence="4" id="KW-1185">Reference proteome</keyword>
<reference evidence="4" key="1">
    <citation type="journal article" date="2021" name="Nat. Commun.">
        <title>Genomic analyses provide insights into spinach domestication and the genetic basis of agronomic traits.</title>
        <authorList>
            <person name="Cai X."/>
            <person name="Sun X."/>
            <person name="Xu C."/>
            <person name="Sun H."/>
            <person name="Wang X."/>
            <person name="Ge C."/>
            <person name="Zhang Z."/>
            <person name="Wang Q."/>
            <person name="Fei Z."/>
            <person name="Jiao C."/>
            <person name="Wang Q."/>
        </authorList>
    </citation>
    <scope>NUCLEOTIDE SEQUENCE [LARGE SCALE GENOMIC DNA]</scope>
    <source>
        <strain evidence="4">cv. Varoflay</strain>
    </source>
</reference>
<evidence type="ECO:0000313" key="4">
    <source>
        <dbReference type="Proteomes" id="UP000813463"/>
    </source>
</evidence>
<protein>
    <submittedName>
        <fullName evidence="5">Leucoanthocyanidin reductase</fullName>
    </submittedName>
</protein>
<accession>A0A9R0IIC0</accession>
<dbReference type="InterPro" id="IPR008030">
    <property type="entry name" value="NmrA-like"/>
</dbReference>